<sequence length="223" mass="24869">MSIMNINSPINFIEKNDNNIQNNTNALNLQKNFLNLLVAQIKNQDPTNPIKNSDLTSQLAQINTTNGIERLNNIALQFSNQISNNQSVQLSSLIGRHVIIPNKQIIHTKDTQTKFGIQLFEDATSVEIKITDEKNKVLHIKKMKDIKSGIHTFVWDGKDLDNKSVITGKYNISVIAKNKDKDVPVKSLSEVVVNSIIMSANDPIIDLGDAGKTTVSNIREILK</sequence>
<reference evidence="8" key="1">
    <citation type="submission" date="2022-11" db="EMBL/GenBank/DDBJ databases">
        <title>The whole genome sequencing of pests is an important tool to study the evolution of the plant-insect interaction and insecticide resistance.</title>
        <authorList>
            <person name="Kananovich Y."/>
        </authorList>
    </citation>
    <scope>NUCLEOTIDE SEQUENCE</scope>
    <source>
        <strain evidence="8">BSU_Mac_2017</strain>
    </source>
</reference>
<name>A0AAJ5PST1_9GAMM</name>
<dbReference type="InterPro" id="IPR025963">
    <property type="entry name" value="FLgD_Tudor"/>
</dbReference>
<dbReference type="Gene3D" id="2.30.30.910">
    <property type="match status" value="1"/>
</dbReference>
<comment type="function">
    <text evidence="4 5">Required for flagellar hook formation. May act as a scaffolding protein.</text>
</comment>
<keyword evidence="3 5" id="KW-1005">Bacterial flagellum biogenesis</keyword>
<dbReference type="Pfam" id="PF13861">
    <property type="entry name" value="FLgD_tudor"/>
    <property type="match status" value="1"/>
</dbReference>
<evidence type="ECO:0000313" key="9">
    <source>
        <dbReference type="Proteomes" id="UP001163094"/>
    </source>
</evidence>
<evidence type="ECO:0000256" key="3">
    <source>
        <dbReference type="ARBA" id="ARBA00022795"/>
    </source>
</evidence>
<dbReference type="EMBL" id="CP113409">
    <property type="protein sequence ID" value="WAI11538.1"/>
    <property type="molecule type" value="Genomic_DNA"/>
</dbReference>
<dbReference type="Gene3D" id="2.60.40.4070">
    <property type="match status" value="1"/>
</dbReference>
<dbReference type="InterPro" id="IPR005648">
    <property type="entry name" value="FlgD"/>
</dbReference>
<dbReference type="InterPro" id="IPR025965">
    <property type="entry name" value="FlgD/Vpr_Ig-like"/>
</dbReference>
<feature type="domain" description="FlgD Tudor-like" evidence="7">
    <location>
        <begin position="85"/>
        <end position="219"/>
    </location>
</feature>
<organism evidence="8 9">
    <name type="scientific">Buchnera aphidicola</name>
    <name type="common">Macrosiphum albifrons</name>
    <dbReference type="NCBI Taxonomy" id="2994844"/>
    <lineage>
        <taxon>Bacteria</taxon>
        <taxon>Pseudomonadati</taxon>
        <taxon>Pseudomonadota</taxon>
        <taxon>Gammaproteobacteria</taxon>
        <taxon>Enterobacterales</taxon>
        <taxon>Erwiniaceae</taxon>
        <taxon>Buchnera</taxon>
    </lineage>
</organism>
<feature type="domain" description="FlgD/Vpr Ig-like" evidence="6">
    <location>
        <begin position="109"/>
        <end position="179"/>
    </location>
</feature>
<dbReference type="Pfam" id="PF03963">
    <property type="entry name" value="FlgD"/>
    <property type="match status" value="1"/>
</dbReference>
<evidence type="ECO:0000259" key="6">
    <source>
        <dbReference type="Pfam" id="PF13860"/>
    </source>
</evidence>
<keyword evidence="8" id="KW-0282">Flagellum</keyword>
<protein>
    <recommendedName>
        <fullName evidence="2 5">Basal-body rod modification protein FlgD</fullName>
    </recommendedName>
</protein>
<evidence type="ECO:0000256" key="1">
    <source>
        <dbReference type="ARBA" id="ARBA00010577"/>
    </source>
</evidence>
<dbReference type="Proteomes" id="UP001163094">
    <property type="component" value="Chromosome"/>
</dbReference>
<keyword evidence="8" id="KW-0969">Cilium</keyword>
<gene>
    <name evidence="8" type="ORF">OW721_01730</name>
</gene>
<dbReference type="AlphaFoldDB" id="A0AAJ5PST1"/>
<keyword evidence="8" id="KW-0966">Cell projection</keyword>
<evidence type="ECO:0000313" key="8">
    <source>
        <dbReference type="EMBL" id="WAI11538.1"/>
    </source>
</evidence>
<proteinExistence type="inferred from homology"/>
<evidence type="ECO:0000256" key="2">
    <source>
        <dbReference type="ARBA" id="ARBA00016013"/>
    </source>
</evidence>
<evidence type="ECO:0000259" key="7">
    <source>
        <dbReference type="Pfam" id="PF13861"/>
    </source>
</evidence>
<evidence type="ECO:0000256" key="5">
    <source>
        <dbReference type="RuleBase" id="RU362076"/>
    </source>
</evidence>
<evidence type="ECO:0000256" key="4">
    <source>
        <dbReference type="ARBA" id="ARBA00024746"/>
    </source>
</evidence>
<accession>A0AAJ5PST1</accession>
<dbReference type="Pfam" id="PF13860">
    <property type="entry name" value="FlgD_ig"/>
    <property type="match status" value="1"/>
</dbReference>
<dbReference type="GO" id="GO:0044781">
    <property type="term" value="P:bacterial-type flagellum organization"/>
    <property type="evidence" value="ECO:0007669"/>
    <property type="project" value="UniProtKB-UniRule"/>
</dbReference>
<comment type="similarity">
    <text evidence="1 5">Belongs to the FlgD family.</text>
</comment>